<dbReference type="Pfam" id="PF18765">
    <property type="entry name" value="Polbeta"/>
    <property type="match status" value="1"/>
</dbReference>
<reference evidence="2 3" key="1">
    <citation type="submission" date="2007-08" db="EMBL/GenBank/DDBJ databases">
        <title>Complete sequence of Roseiflexus castenholzii DSM 13941.</title>
        <authorList>
            <consortium name="US DOE Joint Genome Institute"/>
            <person name="Copeland A."/>
            <person name="Lucas S."/>
            <person name="Lapidus A."/>
            <person name="Barry K."/>
            <person name="Glavina del Rio T."/>
            <person name="Dalin E."/>
            <person name="Tice H."/>
            <person name="Pitluck S."/>
            <person name="Thompson L.S."/>
            <person name="Brettin T."/>
            <person name="Bruce D."/>
            <person name="Detter J.C."/>
            <person name="Han C."/>
            <person name="Tapia R."/>
            <person name="Schmutz J."/>
            <person name="Larimer F."/>
            <person name="Land M."/>
            <person name="Hauser L."/>
            <person name="Kyrpides N."/>
            <person name="Mikhailova N."/>
            <person name="Bryant D.A."/>
            <person name="Hanada S."/>
            <person name="Tsukatani Y."/>
            <person name="Richardson P."/>
        </authorList>
    </citation>
    <scope>NUCLEOTIDE SEQUENCE [LARGE SCALE GENOMIC DNA]</scope>
    <source>
        <strain evidence="3">DSM 13941 / HLO8</strain>
    </source>
</reference>
<proteinExistence type="predicted"/>
<evidence type="ECO:0000259" key="1">
    <source>
        <dbReference type="Pfam" id="PF18765"/>
    </source>
</evidence>
<dbReference type="InterPro" id="IPR052548">
    <property type="entry name" value="Type_VII_TA_antitoxin"/>
</dbReference>
<dbReference type="RefSeq" id="WP_012119734.1">
    <property type="nucleotide sequence ID" value="NC_009767.1"/>
</dbReference>
<dbReference type="OrthoDB" id="9803106at2"/>
<dbReference type="HOGENOM" id="CLU_130257_5_1_0"/>
<feature type="domain" description="Polymerase beta nucleotidyltransferase" evidence="1">
    <location>
        <begin position="13"/>
        <end position="102"/>
    </location>
</feature>
<keyword evidence="3" id="KW-1185">Reference proteome</keyword>
<dbReference type="eggNOG" id="COG1708">
    <property type="taxonomic scope" value="Bacteria"/>
</dbReference>
<dbReference type="KEGG" id="rca:Rcas_1207"/>
<name>A7NIK4_ROSCS</name>
<dbReference type="Gene3D" id="3.30.460.10">
    <property type="entry name" value="Beta Polymerase, domain 2"/>
    <property type="match status" value="1"/>
</dbReference>
<dbReference type="AlphaFoldDB" id="A7NIK4"/>
<dbReference type="PANTHER" id="PTHR33933">
    <property type="entry name" value="NUCLEOTIDYLTRANSFERASE"/>
    <property type="match status" value="1"/>
</dbReference>
<evidence type="ECO:0000313" key="3">
    <source>
        <dbReference type="Proteomes" id="UP000000263"/>
    </source>
</evidence>
<dbReference type="InterPro" id="IPR041633">
    <property type="entry name" value="Polbeta"/>
</dbReference>
<dbReference type="InterPro" id="IPR043519">
    <property type="entry name" value="NT_sf"/>
</dbReference>
<evidence type="ECO:0000313" key="2">
    <source>
        <dbReference type="EMBL" id="ABU57304.1"/>
    </source>
</evidence>
<sequence>MKYGLNDSTIEQACRILAHYPQVQKAVLYGSRARGNCKIGSDIDLTLIGGDDLNLAVLEKIMDELDDLLLPYTFDLSLFSLIGDPEVREEIQRTGVVFYQRRNDA</sequence>
<dbReference type="SUPFAM" id="SSF81301">
    <property type="entry name" value="Nucleotidyltransferase"/>
    <property type="match status" value="1"/>
</dbReference>
<dbReference type="STRING" id="383372.Rcas_1207"/>
<accession>A7NIK4</accession>
<dbReference type="EMBL" id="CP000804">
    <property type="protein sequence ID" value="ABU57304.1"/>
    <property type="molecule type" value="Genomic_DNA"/>
</dbReference>
<gene>
    <name evidence="2" type="ordered locus">Rcas_1207</name>
</gene>
<dbReference type="CDD" id="cd05403">
    <property type="entry name" value="NT_KNTase_like"/>
    <property type="match status" value="1"/>
</dbReference>
<dbReference type="PANTHER" id="PTHR33933:SF1">
    <property type="entry name" value="PROTEIN ADENYLYLTRANSFERASE MNTA-RELATED"/>
    <property type="match status" value="1"/>
</dbReference>
<organism evidence="2 3">
    <name type="scientific">Roseiflexus castenholzii (strain DSM 13941 / HLO8)</name>
    <dbReference type="NCBI Taxonomy" id="383372"/>
    <lineage>
        <taxon>Bacteria</taxon>
        <taxon>Bacillati</taxon>
        <taxon>Chloroflexota</taxon>
        <taxon>Chloroflexia</taxon>
        <taxon>Chloroflexales</taxon>
        <taxon>Roseiflexineae</taxon>
        <taxon>Roseiflexaceae</taxon>
        <taxon>Roseiflexus</taxon>
    </lineage>
</organism>
<protein>
    <submittedName>
        <fullName evidence="2">DNA polymerase beta domain protein region</fullName>
    </submittedName>
</protein>
<dbReference type="Proteomes" id="UP000000263">
    <property type="component" value="Chromosome"/>
</dbReference>